<dbReference type="OrthoDB" id="9787936at2"/>
<dbReference type="GO" id="GO:0005886">
    <property type="term" value="C:plasma membrane"/>
    <property type="evidence" value="ECO:0007669"/>
    <property type="project" value="UniProtKB-SubCell"/>
</dbReference>
<dbReference type="EMBL" id="MVCE01000002">
    <property type="protein sequence ID" value="PGF35277.1"/>
    <property type="molecule type" value="Genomic_DNA"/>
</dbReference>
<dbReference type="GO" id="GO:0015577">
    <property type="term" value="F:galactitol transmembrane transporter activity"/>
    <property type="evidence" value="ECO:0007669"/>
    <property type="project" value="InterPro"/>
</dbReference>
<dbReference type="InterPro" id="IPR004703">
    <property type="entry name" value="PTS_sugar-sp_permease"/>
</dbReference>
<sequence length="418" mass="45028">MSIIKGILDVGAVVILPIVMLILCLIFRIPFGKSLKAGLMIGIGFSGLSLVIGFLMTSVQSAVDYYRHMGGGFTTVDVGWAAVGAASFGVPFAAPAILLVVLINVVMILAKMTNVLNVDIWNFIHFLVPGTLAYALTNNAWIGLGVVLVLSVIDLIVAQHIAPKWQEYYGLTGTTCSTLSYITSAWPIAIGLNWVIDKIPGVRKIDISMEKFGDRLGFFGDTAFIGLIVGIFLGLMTRQPWQGVLVMGMGIATVLVLLPRMVSVMMEGLSTVGEGAKTFMKRHLGKNKDGSERELSIGMDVALALGDPAAITITVLMIPLCIAFAFIIPGMNYFPVGMLTVIVYMMPMICLACNGNMFRSLIIGAIYMFFVEWGASFFAPEATAMMHATGVHVSGSVTDAFFGYNLPNIIISAIHRMF</sequence>
<dbReference type="InterPro" id="IPR013853">
    <property type="entry name" value="EIIC-GAT"/>
</dbReference>
<keyword evidence="6" id="KW-0812">Transmembrane</keyword>
<accession>A0A2B7JSH0</accession>
<evidence type="ECO:0000256" key="6">
    <source>
        <dbReference type="ARBA" id="ARBA00022692"/>
    </source>
</evidence>
<evidence type="ECO:0000313" key="10">
    <source>
        <dbReference type="Proteomes" id="UP000226191"/>
    </source>
</evidence>
<protein>
    <submittedName>
        <fullName evidence="9">PTS galactitol transporter subunit IIC</fullName>
    </submittedName>
</protein>
<evidence type="ECO:0000256" key="3">
    <source>
        <dbReference type="ARBA" id="ARBA00022475"/>
    </source>
</evidence>
<evidence type="ECO:0000256" key="1">
    <source>
        <dbReference type="ARBA" id="ARBA00004651"/>
    </source>
</evidence>
<dbReference type="InterPro" id="IPR013014">
    <property type="entry name" value="PTS_EIIC_2"/>
</dbReference>
<keyword evidence="3" id="KW-1003">Cell membrane</keyword>
<keyword evidence="7" id="KW-1133">Transmembrane helix</keyword>
<evidence type="ECO:0000256" key="5">
    <source>
        <dbReference type="ARBA" id="ARBA00022683"/>
    </source>
</evidence>
<dbReference type="RefSeq" id="WP_002515696.1">
    <property type="nucleotide sequence ID" value="NZ_AP019664.1"/>
</dbReference>
<dbReference type="Proteomes" id="UP000226191">
    <property type="component" value="Unassembled WGS sequence"/>
</dbReference>
<keyword evidence="5" id="KW-0598">Phosphotransferase system</keyword>
<keyword evidence="4" id="KW-0762">Sugar transport</keyword>
<evidence type="ECO:0000313" key="9">
    <source>
        <dbReference type="EMBL" id="PGF35277.1"/>
    </source>
</evidence>
<comment type="subcellular location">
    <subcellularLocation>
        <location evidence="1">Cell membrane</location>
        <topology evidence="1">Multi-pass membrane protein</topology>
    </subcellularLocation>
</comment>
<comment type="caution">
    <text evidence="9">The sequence shown here is derived from an EMBL/GenBank/DDBJ whole genome shotgun (WGS) entry which is preliminary data.</text>
</comment>
<keyword evidence="8" id="KW-0472">Membrane</keyword>
<dbReference type="PIRSF" id="PIRSF006304">
    <property type="entry name" value="GatC"/>
    <property type="match status" value="1"/>
</dbReference>
<evidence type="ECO:0000256" key="2">
    <source>
        <dbReference type="ARBA" id="ARBA00022448"/>
    </source>
</evidence>
<dbReference type="PANTHER" id="PTHR37324">
    <property type="entry name" value="PTS SYSTEM GALACTITOL-SPECIFIC EIIC COMPONENT"/>
    <property type="match status" value="1"/>
</dbReference>
<dbReference type="GO" id="GO:0009401">
    <property type="term" value="P:phosphoenolpyruvate-dependent sugar phosphotransferase system"/>
    <property type="evidence" value="ECO:0007669"/>
    <property type="project" value="UniProtKB-KW"/>
</dbReference>
<proteinExistence type="predicted"/>
<evidence type="ECO:0000256" key="4">
    <source>
        <dbReference type="ARBA" id="ARBA00022597"/>
    </source>
</evidence>
<organism evidence="9 10">
    <name type="scientific">Cutibacterium acnes</name>
    <name type="common">Propionibacterium acnes</name>
    <dbReference type="NCBI Taxonomy" id="1747"/>
    <lineage>
        <taxon>Bacteria</taxon>
        <taxon>Bacillati</taxon>
        <taxon>Actinomycetota</taxon>
        <taxon>Actinomycetes</taxon>
        <taxon>Propionibacteriales</taxon>
        <taxon>Propionibacteriaceae</taxon>
        <taxon>Cutibacterium</taxon>
    </lineage>
</organism>
<dbReference type="PROSITE" id="PS51104">
    <property type="entry name" value="PTS_EIIC_TYPE_2"/>
    <property type="match status" value="1"/>
</dbReference>
<reference evidence="9 10" key="1">
    <citation type="submission" date="2017-02" db="EMBL/GenBank/DDBJ databases">
        <title>Prevalence of linear plasmids in Cutibacterium acnes isolates obtained from cancerous prostatic tissue.</title>
        <authorList>
            <person name="Davidsson S."/>
            <person name="Bruggemann H."/>
        </authorList>
    </citation>
    <scope>NUCLEOTIDE SEQUENCE [LARGE SCALE GENOMIC DNA]</scope>
    <source>
        <strain evidence="9 10">11-78</strain>
    </source>
</reference>
<name>A0A2B7JSH0_CUTAC</name>
<dbReference type="Pfam" id="PF03611">
    <property type="entry name" value="EIIC-GAT"/>
    <property type="match status" value="1"/>
</dbReference>
<gene>
    <name evidence="9" type="ORF">B1B09_06795</name>
</gene>
<evidence type="ECO:0000256" key="8">
    <source>
        <dbReference type="ARBA" id="ARBA00023136"/>
    </source>
</evidence>
<evidence type="ECO:0000256" key="7">
    <source>
        <dbReference type="ARBA" id="ARBA00022989"/>
    </source>
</evidence>
<keyword evidence="2" id="KW-0813">Transport</keyword>
<dbReference type="PANTHER" id="PTHR37324:SF2">
    <property type="entry name" value="PTS SYSTEM GALACTITOL-SPECIFIC EIIC COMPONENT"/>
    <property type="match status" value="1"/>
</dbReference>
<dbReference type="AlphaFoldDB" id="A0A2B7JSH0"/>